<dbReference type="CDD" id="cd03788">
    <property type="entry name" value="GT20_TPS"/>
    <property type="match status" value="1"/>
</dbReference>
<feature type="compositionally biased region" description="Low complexity" evidence="4">
    <location>
        <begin position="76"/>
        <end position="88"/>
    </location>
</feature>
<dbReference type="SUPFAM" id="SSF56784">
    <property type="entry name" value="HAD-like"/>
    <property type="match status" value="1"/>
</dbReference>
<dbReference type="InterPro" id="IPR003337">
    <property type="entry name" value="Trehalose_PPase"/>
</dbReference>
<feature type="region of interest" description="Disordered" evidence="4">
    <location>
        <begin position="14"/>
        <end position="90"/>
    </location>
</feature>
<feature type="compositionally biased region" description="Polar residues" evidence="4">
    <location>
        <begin position="208"/>
        <end position="220"/>
    </location>
</feature>
<feature type="region of interest" description="Disordered" evidence="4">
    <location>
        <begin position="1155"/>
        <end position="1200"/>
    </location>
</feature>
<evidence type="ECO:0000313" key="5">
    <source>
        <dbReference type="EMBL" id="KAA8496195.1"/>
    </source>
</evidence>
<keyword evidence="3" id="KW-0808">Transferase</keyword>
<gene>
    <name evidence="5" type="ORF">FVE85_2350</name>
</gene>
<dbReference type="PANTHER" id="PTHR10788">
    <property type="entry name" value="TREHALOSE-6-PHOSPHATE SYNTHASE"/>
    <property type="match status" value="1"/>
</dbReference>
<evidence type="ECO:0000256" key="2">
    <source>
        <dbReference type="ARBA" id="ARBA00022676"/>
    </source>
</evidence>
<dbReference type="GO" id="GO:0005992">
    <property type="term" value="P:trehalose biosynthetic process"/>
    <property type="evidence" value="ECO:0007669"/>
    <property type="project" value="InterPro"/>
</dbReference>
<dbReference type="EMBL" id="VRMN01000003">
    <property type="protein sequence ID" value="KAA8496195.1"/>
    <property type="molecule type" value="Genomic_DNA"/>
</dbReference>
<accession>A0A5J4YYJ5</accession>
<sequence length="1425" mass="156057">MDLFRRFFGIAEDERATDGAMSERPGAPGVGQEPARDDDGSESEIDDMFSSHAARARKAAPWSSKHQKSRRAKGVAAGTTSSAATSAARTMDDLQSRNNNLGARYHRRTVSAANLVLPAGSSQDITEFGQAAERSADMIQAVDSMPDSVGYYSDLEDDDNDNNEDSHMLTQSDCTMNTYTTQSDLVIAFSDVNEEGSRAAGTDHLSGSRASPSDQASTKPQLEHRWPPRLSPNKDCRLEEDDDSTDSSDREHRSRRRRSSEKQRSSTSSPLYSRLSPRRREVVNVRLNPVADELRPLTESHGISRALRFLDADGDEQGKAHQLEKKVYIQEPPTVTSSSRNTDSQRLSDEILKHLSPVKMSRSQSSAFESFSEDILLAKAQELQLHLAEIRELKDSIRQGAMSGKLSNASAASIAATAKASLHSMLYGDTEQPARSAVRTDDGRGSAVASACYPDKKVRLVNVSFRLPVAINLLPESNAIRISVATGGGMTSAFKKLEASMDLEWVGLPSGHYGSELHADAALQRAVQQKLASQGSAFTPLYVDPRLVNAHSAFCSGVLWPLFHHMPLQVDGARSYRPTQFEAYEKLNQAVADAAIKLCHAPDDVLWIHDFHLLLVPKLIRARRRDVRMGLFVHVPFPSGELFRTLPTRREILEGMLGADVIGFHTVHYARHFISVCQRVLGLEVRPNGVMYRGGFVSVGIYPMGTDAMAFTRTVRSAKVQRLRSKLVAQFKGKKIVVGVDRVEYIKGIPQKLLAIRRFLEQHPDWLGKVVFVQIGIPVPSKDPQYLLFRNQIFELVGDINSRFGTLESQPVHYREVSLSLEELCALYSISDALLSTSLRDGMNLVAYEYTVCQHENRGVLILSEFTGAALMLPGALLCNPWNLDNVAACVLDALTMARTEKEVRLKKTFRYVFTHTAASWGYSFVSDVVRFAAERNKRMKDVRQLDDSVLQSHLQTSSESSGRDPDLDRGMRVLFLDYDGAVSKALDTRLTRLRLAKLLGDLCSNPRNTVFLLTGGVATRRLQWLHSLGAGLAIEDGYRVLWPKALLASATTAKRRPRLEPVSPLGGGEPESDAQAAAQSAHFTSARTAPSQTRTEPAAVDVAVSLQLAAHGDAKKAALLRSSTMKHVQSDSRLVELDKSEIARDQSRLFGKAHKSRSIRYKDLQQPECDAEPQPGPSGAEPSCVQAPIDSETVGHGPLSDSHNLGVEDEPSTSVDFAAEVMGGFPGMFTSEWETLTTQVDEALLQSELQKAIAILEIFEDMTPGSSLSVQPVSAGWSLGNADAELSVAHSDDARHQLEEALQNSPLQVISGKGEIQIRPRGVSKGACMESIVERLLSTSSVAVDLAGEGDTKYALSPSRPPFLIAAFGDHATDAQMFNTLESLKLTGGVRTLSCSIGRKLENVQFVAATVEDVIEALESLIIP</sequence>
<feature type="compositionally biased region" description="Acidic residues" evidence="4">
    <location>
        <begin position="154"/>
        <end position="163"/>
    </location>
</feature>
<evidence type="ECO:0000256" key="3">
    <source>
        <dbReference type="ARBA" id="ARBA00022679"/>
    </source>
</evidence>
<feature type="region of interest" description="Disordered" evidence="4">
    <location>
        <begin position="197"/>
        <end position="277"/>
    </location>
</feature>
<dbReference type="GO" id="GO:0005829">
    <property type="term" value="C:cytosol"/>
    <property type="evidence" value="ECO:0007669"/>
    <property type="project" value="TreeGrafter"/>
</dbReference>
<dbReference type="InterPro" id="IPR036412">
    <property type="entry name" value="HAD-like_sf"/>
</dbReference>
<dbReference type="Proteomes" id="UP000324585">
    <property type="component" value="Unassembled WGS sequence"/>
</dbReference>
<feature type="compositionally biased region" description="Polar residues" evidence="4">
    <location>
        <begin position="1078"/>
        <end position="1096"/>
    </location>
</feature>
<dbReference type="Pfam" id="PF00982">
    <property type="entry name" value="Glyco_transf_20"/>
    <property type="match status" value="1"/>
</dbReference>
<dbReference type="GO" id="GO:0004805">
    <property type="term" value="F:trehalose-phosphatase activity"/>
    <property type="evidence" value="ECO:0007669"/>
    <property type="project" value="TreeGrafter"/>
</dbReference>
<comment type="similarity">
    <text evidence="1">In the N-terminal section; belongs to the glycosyltransferase 20 family.</text>
</comment>
<dbReference type="InterPro" id="IPR023214">
    <property type="entry name" value="HAD_sf"/>
</dbReference>
<keyword evidence="2" id="KW-0328">Glycosyltransferase</keyword>
<dbReference type="GO" id="GO:0003825">
    <property type="term" value="F:alpha,alpha-trehalose-phosphate synthase (UDP-forming) activity"/>
    <property type="evidence" value="ECO:0007669"/>
    <property type="project" value="TreeGrafter"/>
</dbReference>
<dbReference type="Pfam" id="PF02358">
    <property type="entry name" value="Trehalose_PPase"/>
    <property type="match status" value="1"/>
</dbReference>
<feature type="region of interest" description="Disordered" evidence="4">
    <location>
        <begin position="1057"/>
        <end position="1097"/>
    </location>
</feature>
<evidence type="ECO:0000256" key="4">
    <source>
        <dbReference type="SAM" id="MobiDB-lite"/>
    </source>
</evidence>
<dbReference type="Gene3D" id="3.40.50.2000">
    <property type="entry name" value="Glycogen Phosphorylase B"/>
    <property type="match status" value="2"/>
</dbReference>
<dbReference type="SUPFAM" id="SSF53756">
    <property type="entry name" value="UDP-Glycosyltransferase/glycogen phosphorylase"/>
    <property type="match status" value="1"/>
</dbReference>
<organism evidence="5 6">
    <name type="scientific">Porphyridium purpureum</name>
    <name type="common">Red alga</name>
    <name type="synonym">Porphyridium cruentum</name>
    <dbReference type="NCBI Taxonomy" id="35688"/>
    <lineage>
        <taxon>Eukaryota</taxon>
        <taxon>Rhodophyta</taxon>
        <taxon>Bangiophyceae</taxon>
        <taxon>Porphyridiales</taxon>
        <taxon>Porphyridiaceae</taxon>
        <taxon>Porphyridium</taxon>
    </lineage>
</organism>
<keyword evidence="6" id="KW-1185">Reference proteome</keyword>
<evidence type="ECO:0000313" key="6">
    <source>
        <dbReference type="Proteomes" id="UP000324585"/>
    </source>
</evidence>
<evidence type="ECO:0000256" key="1">
    <source>
        <dbReference type="ARBA" id="ARBA00005409"/>
    </source>
</evidence>
<dbReference type="OrthoDB" id="755951at2759"/>
<dbReference type="Gene3D" id="3.40.50.1000">
    <property type="entry name" value="HAD superfamily/HAD-like"/>
    <property type="match status" value="1"/>
</dbReference>
<proteinExistence type="inferred from homology"/>
<feature type="region of interest" description="Disordered" evidence="4">
    <location>
        <begin position="147"/>
        <end position="174"/>
    </location>
</feature>
<dbReference type="PANTHER" id="PTHR10788:SF106">
    <property type="entry name" value="BCDNA.GH08860"/>
    <property type="match status" value="1"/>
</dbReference>
<comment type="caution">
    <text evidence="5">The sequence shown here is derived from an EMBL/GenBank/DDBJ whole genome shotgun (WGS) entry which is preliminary data.</text>
</comment>
<feature type="compositionally biased region" description="Low complexity" evidence="4">
    <location>
        <begin position="265"/>
        <end position="275"/>
    </location>
</feature>
<dbReference type="InterPro" id="IPR001830">
    <property type="entry name" value="Glyco_trans_20"/>
</dbReference>
<feature type="compositionally biased region" description="Basic and acidic residues" evidence="4">
    <location>
        <begin position="221"/>
        <end position="237"/>
    </location>
</feature>
<name>A0A5J4YYJ5_PORPP</name>
<protein>
    <submittedName>
        <fullName evidence="5">Alpha,alpha-trehalose-phosphate synthase UDP-forming A</fullName>
    </submittedName>
</protein>
<reference evidence="6" key="1">
    <citation type="journal article" date="2019" name="Nat. Commun.">
        <title>Expansion of phycobilisome linker gene families in mesophilic red algae.</title>
        <authorList>
            <person name="Lee J."/>
            <person name="Kim D."/>
            <person name="Bhattacharya D."/>
            <person name="Yoon H.S."/>
        </authorList>
    </citation>
    <scope>NUCLEOTIDE SEQUENCE [LARGE SCALE GENOMIC DNA]</scope>
    <source>
        <strain evidence="6">CCMP 1328</strain>
    </source>
</reference>
<dbReference type="FunFam" id="3.40.50.2000:FF:000010">
    <property type="entry name" value="Alpha,alpha-trehalose-phosphate synthase"/>
    <property type="match status" value="1"/>
</dbReference>